<dbReference type="InParanoid" id="A0A507ATM7"/>
<proteinExistence type="predicted"/>
<reference evidence="2 3" key="1">
    <citation type="submission" date="2019-06" db="EMBL/GenBank/DDBJ databases">
        <title>Draft genome sequence of the filamentous fungus Phialemoniopsis curvata isolated from diesel fuel.</title>
        <authorList>
            <person name="Varaljay V.A."/>
            <person name="Lyon W.J."/>
            <person name="Crouch A.L."/>
            <person name="Drake C.E."/>
            <person name="Hollomon J.M."/>
            <person name="Nadeau L.J."/>
            <person name="Nunn H.S."/>
            <person name="Stevenson B.S."/>
            <person name="Bojanowski C.L."/>
            <person name="Crookes-Goodson W.J."/>
        </authorList>
    </citation>
    <scope>NUCLEOTIDE SEQUENCE [LARGE SCALE GENOMIC DNA]</scope>
    <source>
        <strain evidence="2 3">D216</strain>
    </source>
</reference>
<sequence>MIKGAKLFASLKLNSVNIMSIKMDYDDVQYDTIDMFQDGSCQCPLNHTHTCPAGQVIDKSCTNNIFNKKVESWKIWLNGKGTKKRDEKAAQPFEA</sequence>
<dbReference type="Proteomes" id="UP000319257">
    <property type="component" value="Unassembled WGS sequence"/>
</dbReference>
<evidence type="ECO:0000313" key="1">
    <source>
        <dbReference type="EMBL" id="TPX07367.1"/>
    </source>
</evidence>
<gene>
    <name evidence="1" type="ORF">E0L32_001970</name>
    <name evidence="2" type="ORF">E0L32_002163</name>
</gene>
<dbReference type="AlphaFoldDB" id="A0A507ATM7"/>
<organism evidence="2 3">
    <name type="scientific">Thyridium curvatum</name>
    <dbReference type="NCBI Taxonomy" id="1093900"/>
    <lineage>
        <taxon>Eukaryota</taxon>
        <taxon>Fungi</taxon>
        <taxon>Dikarya</taxon>
        <taxon>Ascomycota</taxon>
        <taxon>Pezizomycotina</taxon>
        <taxon>Sordariomycetes</taxon>
        <taxon>Sordariomycetidae</taxon>
        <taxon>Thyridiales</taxon>
        <taxon>Thyridiaceae</taxon>
        <taxon>Thyridium</taxon>
    </lineage>
</organism>
<comment type="caution">
    <text evidence="2">The sequence shown here is derived from an EMBL/GenBank/DDBJ whole genome shotgun (WGS) entry which is preliminary data.</text>
</comment>
<evidence type="ECO:0000313" key="3">
    <source>
        <dbReference type="Proteomes" id="UP000319257"/>
    </source>
</evidence>
<evidence type="ECO:0000313" key="2">
    <source>
        <dbReference type="EMBL" id="TPX07560.1"/>
    </source>
</evidence>
<name>A0A507ATM7_9PEZI</name>
<dbReference type="EMBL" id="SKBQ01000008">
    <property type="protein sequence ID" value="TPX07367.1"/>
    <property type="molecule type" value="Genomic_DNA"/>
</dbReference>
<dbReference type="EMBL" id="SKBQ01000008">
    <property type="protein sequence ID" value="TPX07560.1"/>
    <property type="molecule type" value="Genomic_DNA"/>
</dbReference>
<accession>A0A507ATM7</accession>
<keyword evidence="3" id="KW-1185">Reference proteome</keyword>
<protein>
    <submittedName>
        <fullName evidence="2">Uncharacterized protein</fullName>
    </submittedName>
</protein>
<dbReference type="RefSeq" id="XP_030989078.1">
    <property type="nucleotide sequence ID" value="XM_031136107.1"/>
</dbReference>
<dbReference type="GeneID" id="41969417"/>